<dbReference type="Proteomes" id="UP001501532">
    <property type="component" value="Unassembled WGS sequence"/>
</dbReference>
<evidence type="ECO:0000256" key="2">
    <source>
        <dbReference type="ARBA" id="ARBA00023034"/>
    </source>
</evidence>
<comment type="caution">
    <text evidence="5">The sequence shown here is derived from an EMBL/GenBank/DDBJ whole genome shotgun (WGS) entry which is preliminary data.</text>
</comment>
<evidence type="ECO:0000256" key="3">
    <source>
        <dbReference type="ARBA" id="ARBA00023121"/>
    </source>
</evidence>
<comment type="subcellular location">
    <subcellularLocation>
        <location evidence="1">Golgi apparatus membrane</location>
        <topology evidence="1">Peripheral membrane protein</topology>
        <orientation evidence="1">Cytoplasmic side</orientation>
    </subcellularLocation>
</comment>
<organism evidence="5 6">
    <name type="scientific">Streptomyces glomeratus</name>
    <dbReference type="NCBI Taxonomy" id="284452"/>
    <lineage>
        <taxon>Bacteria</taxon>
        <taxon>Bacillati</taxon>
        <taxon>Actinomycetota</taxon>
        <taxon>Actinomycetes</taxon>
        <taxon>Kitasatosporales</taxon>
        <taxon>Streptomycetaceae</taxon>
        <taxon>Streptomyces</taxon>
    </lineage>
</organism>
<dbReference type="InterPro" id="IPR038261">
    <property type="entry name" value="GPP34-like_sf"/>
</dbReference>
<dbReference type="RefSeq" id="WP_234517715.1">
    <property type="nucleotide sequence ID" value="NZ_BAAAUF010000034.1"/>
</dbReference>
<accession>A0ABP6LSM8</accession>
<keyword evidence="6" id="KW-1185">Reference proteome</keyword>
<dbReference type="Pfam" id="PF05719">
    <property type="entry name" value="GPP34"/>
    <property type="match status" value="1"/>
</dbReference>
<dbReference type="EMBL" id="BAAAUF010000034">
    <property type="protein sequence ID" value="GAA3052242.1"/>
    <property type="molecule type" value="Genomic_DNA"/>
</dbReference>
<sequence length="224" mass="23915">MPDSFPSLPARLYLLAWDTTRRMPGRDIRLDHLVRAGALVELAGRGLLIDVAGTATPRDLDAHSGDPVLDGLLELVRESWPRAWESWVTRYAGVTLDAVRAQLAAAGVLRAGGRRVLGLFGSVEYELERAQTVETLQRQVRRTLTGPVPVDEVPEQDAALAALTAAAGLHTVVSPADGDRHRERIEALTERGSGAVPALETVVRGVRTTVSGPGAAATPTRARG</sequence>
<evidence type="ECO:0000256" key="4">
    <source>
        <dbReference type="ARBA" id="ARBA00023136"/>
    </source>
</evidence>
<protein>
    <submittedName>
        <fullName evidence="5">GPP34 family phosphoprotein</fullName>
    </submittedName>
</protein>
<gene>
    <name evidence="5" type="ORF">GCM10010448_39320</name>
</gene>
<keyword evidence="4" id="KW-0472">Membrane</keyword>
<keyword evidence="3" id="KW-0446">Lipid-binding</keyword>
<dbReference type="InterPro" id="IPR008628">
    <property type="entry name" value="GPP34-like"/>
</dbReference>
<evidence type="ECO:0000256" key="1">
    <source>
        <dbReference type="ARBA" id="ARBA00004255"/>
    </source>
</evidence>
<evidence type="ECO:0000313" key="6">
    <source>
        <dbReference type="Proteomes" id="UP001501532"/>
    </source>
</evidence>
<reference evidence="6" key="1">
    <citation type="journal article" date="2019" name="Int. J. Syst. Evol. Microbiol.">
        <title>The Global Catalogue of Microorganisms (GCM) 10K type strain sequencing project: providing services to taxonomists for standard genome sequencing and annotation.</title>
        <authorList>
            <consortium name="The Broad Institute Genomics Platform"/>
            <consortium name="The Broad Institute Genome Sequencing Center for Infectious Disease"/>
            <person name="Wu L."/>
            <person name="Ma J."/>
        </authorList>
    </citation>
    <scope>NUCLEOTIDE SEQUENCE [LARGE SCALE GENOMIC DNA]</scope>
    <source>
        <strain evidence="6">JCM 9091</strain>
    </source>
</reference>
<evidence type="ECO:0000313" key="5">
    <source>
        <dbReference type="EMBL" id="GAA3052242.1"/>
    </source>
</evidence>
<dbReference type="Gene3D" id="1.10.3630.10">
    <property type="entry name" value="yeast vps74-n-term truncation variant domain like"/>
    <property type="match status" value="1"/>
</dbReference>
<proteinExistence type="predicted"/>
<keyword evidence="2" id="KW-0333">Golgi apparatus</keyword>
<name>A0ABP6LSM8_9ACTN</name>